<dbReference type="InterPro" id="IPR000237">
    <property type="entry name" value="GRIP_dom"/>
</dbReference>
<feature type="region of interest" description="Disordered" evidence="7">
    <location>
        <begin position="359"/>
        <end position="387"/>
    </location>
</feature>
<evidence type="ECO:0000313" key="10">
    <source>
        <dbReference type="Proteomes" id="UP000002358"/>
    </source>
</evidence>
<name>A0A7M7GH26_NASVI</name>
<feature type="region of interest" description="Disordered" evidence="7">
    <location>
        <begin position="131"/>
        <end position="151"/>
    </location>
</feature>
<proteinExistence type="predicted"/>
<dbReference type="AlphaFoldDB" id="A0A7M7GH26"/>
<dbReference type="Pfam" id="PF01465">
    <property type="entry name" value="GRIP"/>
    <property type="match status" value="1"/>
</dbReference>
<keyword evidence="5" id="KW-0472">Membrane</keyword>
<evidence type="ECO:0000256" key="7">
    <source>
        <dbReference type="SAM" id="MobiDB-lite"/>
    </source>
</evidence>
<evidence type="ECO:0000259" key="8">
    <source>
        <dbReference type="PROSITE" id="PS50913"/>
    </source>
</evidence>
<feature type="compositionally biased region" description="Basic and acidic residues" evidence="7">
    <location>
        <begin position="36"/>
        <end position="55"/>
    </location>
</feature>
<dbReference type="InterPro" id="IPR051952">
    <property type="entry name" value="Golgi-autophagy_related"/>
</dbReference>
<feature type="domain" description="GRIP" evidence="8">
    <location>
        <begin position="582"/>
        <end position="632"/>
    </location>
</feature>
<dbReference type="SMR" id="A0A7M7GH26"/>
<gene>
    <name evidence="9" type="primary">100123541</name>
</gene>
<comment type="subcellular location">
    <subcellularLocation>
        <location evidence="2">Cytoplasm</location>
    </subcellularLocation>
    <subcellularLocation>
        <location evidence="1">Endomembrane system</location>
        <topology evidence="1">Peripheral membrane protein</topology>
    </subcellularLocation>
</comment>
<keyword evidence="4 6" id="KW-0175">Coiled coil</keyword>
<sequence>MEKSTKIHKEKRPKAQLDSQNNLQDIKNAEQSPSVQKDDSKANSAKEDVKEDTVDGLKSQLETLMNSLAVLSAEKSKMEATFQSEKKQIRGEREEYERVVKNLKDKLKRIQGHAMSEVEHLKYKLIMERHEREKEQTEHSTLTKELHKKVNSEQKAREHLELQLKELKNSIPSKSQNRILEAELDVLKNKLKQAEAAANETPVMLLNLQSEMSSMKKKHRNAILEEQRRAALAEQEAKALAASHEARVAGLEARLAELSDIVGGYDRLRQQDQKSIHKLKDQLITLQNNKKSDRYDNPQQLAEKIKSLYFQLVELDKSSSCTNVKDLLNSLKLCDQSQDFVYKEKYEAVLQELEELKSRPVANETQQQNNETATSNNETQLHRAKSHNKNLEEKLRMLVSEMSEKEKEFQKKLEKQHQIMQEQYSKTEQLLAQKDSEYQNKIVALEQQLLRQRERSLTVIQEKDKEIQMLKSSFDALLPKKSIMLDGGAQKFNLPLARHGSVKSEANDLVSGLITIENNPPMLYYTQELARKEVQISGLRKQNVQLETSLRDLERNSFRIAEKHDEDIQKLETQIKRLEASKSREGANLEYLKNVFINYLTSHDSARKRHMLNAISTVLRFTPEESERIAKIK</sequence>
<dbReference type="SMART" id="SM00755">
    <property type="entry name" value="Grip"/>
    <property type="match status" value="1"/>
</dbReference>
<evidence type="ECO:0000256" key="5">
    <source>
        <dbReference type="ARBA" id="ARBA00023136"/>
    </source>
</evidence>
<evidence type="ECO:0000256" key="3">
    <source>
        <dbReference type="ARBA" id="ARBA00022490"/>
    </source>
</evidence>
<dbReference type="OMA" id="AEMQAIN"/>
<dbReference type="OrthoDB" id="9898580at2759"/>
<evidence type="ECO:0000313" key="9">
    <source>
        <dbReference type="EnsemblMetazoa" id="XP_001607188"/>
    </source>
</evidence>
<keyword evidence="3" id="KW-0963">Cytoplasm</keyword>
<organism evidence="9 10">
    <name type="scientific">Nasonia vitripennis</name>
    <name type="common">Parasitic wasp</name>
    <dbReference type="NCBI Taxonomy" id="7425"/>
    <lineage>
        <taxon>Eukaryota</taxon>
        <taxon>Metazoa</taxon>
        <taxon>Ecdysozoa</taxon>
        <taxon>Arthropoda</taxon>
        <taxon>Hexapoda</taxon>
        <taxon>Insecta</taxon>
        <taxon>Pterygota</taxon>
        <taxon>Neoptera</taxon>
        <taxon>Endopterygota</taxon>
        <taxon>Hymenoptera</taxon>
        <taxon>Apocrita</taxon>
        <taxon>Proctotrupomorpha</taxon>
        <taxon>Chalcidoidea</taxon>
        <taxon>Pteromalidae</taxon>
        <taxon>Pteromalinae</taxon>
        <taxon>Nasonia</taxon>
    </lineage>
</organism>
<dbReference type="PANTHER" id="PTHR23157:SF25">
    <property type="entry name" value="GRIP AND COILED-COIL DOMAIN-CONTAINING PROTEIN 1"/>
    <property type="match status" value="1"/>
</dbReference>
<feature type="compositionally biased region" description="Polar residues" evidence="7">
    <location>
        <begin position="363"/>
        <end position="379"/>
    </location>
</feature>
<dbReference type="GO" id="GO:0005794">
    <property type="term" value="C:Golgi apparatus"/>
    <property type="evidence" value="ECO:0007669"/>
    <property type="project" value="TreeGrafter"/>
</dbReference>
<dbReference type="Proteomes" id="UP000002358">
    <property type="component" value="Chromosome 4"/>
</dbReference>
<dbReference type="Gene3D" id="1.10.220.60">
    <property type="entry name" value="GRIP domain"/>
    <property type="match status" value="1"/>
</dbReference>
<protein>
    <recommendedName>
        <fullName evidence="8">GRIP domain-containing protein</fullName>
    </recommendedName>
</protein>
<dbReference type="FunCoup" id="A0A7M7GH26">
    <property type="interactions" value="1065"/>
</dbReference>
<feature type="compositionally biased region" description="Polar residues" evidence="7">
    <location>
        <begin position="17"/>
        <end position="35"/>
    </location>
</feature>
<evidence type="ECO:0000256" key="4">
    <source>
        <dbReference type="ARBA" id="ARBA00023054"/>
    </source>
</evidence>
<keyword evidence="10" id="KW-1185">Reference proteome</keyword>
<dbReference type="InParanoid" id="A0A7M7GH26"/>
<reference evidence="9" key="1">
    <citation type="submission" date="2021-01" db="UniProtKB">
        <authorList>
            <consortium name="EnsemblMetazoa"/>
        </authorList>
    </citation>
    <scope>IDENTIFICATION</scope>
</reference>
<dbReference type="PANTHER" id="PTHR23157">
    <property type="entry name" value="GRIP AND COILED-COIL DOMAIN-CONTAINING PROTEIN 1"/>
    <property type="match status" value="1"/>
</dbReference>
<dbReference type="PROSITE" id="PS50913">
    <property type="entry name" value="GRIP"/>
    <property type="match status" value="1"/>
</dbReference>
<feature type="coiled-coil region" evidence="6">
    <location>
        <begin position="529"/>
        <end position="588"/>
    </location>
</feature>
<dbReference type="KEGG" id="nvi:100123541"/>
<accession>A0A7M7GH26</accession>
<evidence type="ECO:0000256" key="2">
    <source>
        <dbReference type="ARBA" id="ARBA00004496"/>
    </source>
</evidence>
<dbReference type="EnsemblMetazoa" id="XM_001607138">
    <property type="protein sequence ID" value="XP_001607188"/>
    <property type="gene ID" value="LOC100123541"/>
</dbReference>
<evidence type="ECO:0000256" key="6">
    <source>
        <dbReference type="SAM" id="Coils"/>
    </source>
</evidence>
<feature type="region of interest" description="Disordered" evidence="7">
    <location>
        <begin position="1"/>
        <end position="55"/>
    </location>
</feature>
<evidence type="ECO:0000256" key="1">
    <source>
        <dbReference type="ARBA" id="ARBA00004184"/>
    </source>
</evidence>